<keyword evidence="2 9" id="KW-0378">Hydrolase</keyword>
<evidence type="ECO:0000256" key="6">
    <source>
        <dbReference type="ARBA" id="ARBA00034617"/>
    </source>
</evidence>
<keyword evidence="1 9" id="KW-0547">Nucleotide-binding</keyword>
<gene>
    <name evidence="12" type="ORF">OC846_001176</name>
</gene>
<dbReference type="GO" id="GO:0031297">
    <property type="term" value="P:replication fork processing"/>
    <property type="evidence" value="ECO:0007669"/>
    <property type="project" value="TreeGrafter"/>
</dbReference>
<evidence type="ECO:0000256" key="8">
    <source>
        <dbReference type="ARBA" id="ARBA00048988"/>
    </source>
</evidence>
<dbReference type="EC" id="5.6.2.4" evidence="7"/>
<feature type="region of interest" description="Disordered" evidence="10">
    <location>
        <begin position="166"/>
        <end position="186"/>
    </location>
</feature>
<proteinExistence type="predicted"/>
<evidence type="ECO:0000256" key="10">
    <source>
        <dbReference type="SAM" id="MobiDB-lite"/>
    </source>
</evidence>
<dbReference type="Pfam" id="PF00580">
    <property type="entry name" value="UvrD-helicase"/>
    <property type="match status" value="1"/>
</dbReference>
<dbReference type="AlphaFoldDB" id="A0AAN6GTJ9"/>
<dbReference type="SUPFAM" id="SSF52540">
    <property type="entry name" value="P-loop containing nucleoside triphosphate hydrolases"/>
    <property type="match status" value="1"/>
</dbReference>
<dbReference type="GO" id="GO:0005634">
    <property type="term" value="C:nucleus"/>
    <property type="evidence" value="ECO:0007669"/>
    <property type="project" value="TreeGrafter"/>
</dbReference>
<feature type="domain" description="UvrD-like helicase ATP-binding" evidence="11">
    <location>
        <begin position="351"/>
        <end position="626"/>
    </location>
</feature>
<dbReference type="InterPro" id="IPR000212">
    <property type="entry name" value="DNA_helicase_UvrD/REP"/>
</dbReference>
<keyword evidence="3 9" id="KW-0347">Helicase</keyword>
<accession>A0AAN6GTJ9</accession>
<dbReference type="InterPro" id="IPR014016">
    <property type="entry name" value="UvrD-like_ATP-bd"/>
</dbReference>
<evidence type="ECO:0000256" key="1">
    <source>
        <dbReference type="ARBA" id="ARBA00022741"/>
    </source>
</evidence>
<dbReference type="InterPro" id="IPR027417">
    <property type="entry name" value="P-loop_NTPase"/>
</dbReference>
<feature type="region of interest" description="Disordered" evidence="10">
    <location>
        <begin position="708"/>
        <end position="766"/>
    </location>
</feature>
<dbReference type="GO" id="GO:0005524">
    <property type="term" value="F:ATP binding"/>
    <property type="evidence" value="ECO:0007669"/>
    <property type="project" value="UniProtKB-UniRule"/>
</dbReference>
<evidence type="ECO:0000313" key="12">
    <source>
        <dbReference type="EMBL" id="KAK0556479.1"/>
    </source>
</evidence>
<sequence length="1139" mass="125890">MLRVKRSFKRSATNVGTSSLGLAANEVPVGAADNAGSRQNPIVIDDTESNSQEDILDVASAPAPVPATPPRSRLPFPPRPMKRARTMPSVEFSSPSKWQEIPIELKLQILDDLSLRDALAFTMAMPELRTQLRDPRWSTWRKRWHAIEVAEAAFDRYLFQKNEDAKRGQRRAAAGPAPNLTTHTQNDIGTATQANSKKSKVPVSAEETRLCKLYTEAATALDYQEPTERGLAQLLRILVKCGSNGPLSSVSRTYLLDFGRALLLGPSYSSKFENAPSCAFDHLPHAAATELISLTGTFLAIFRISCLFGQDRNGSNLRMARFIEADCTRALEHFFRLRIYLAPPGSSNRLTSEQRVFVESTIKRGQVFKIQAFAGTGKTTSLVEFAKANPHRKMLYLAFNKAAQSEAAKKFGSNVACKTFHSLAFRYKPVNSEPGNLRATDLVEDYFRDTLPKGRDKDAEKNKKLLPTTVAAYIMATLNSFMSSADMEVTADHVPWRMKDGTTLSPADIVAATKKLWNWIQAGKDPRGRPVVCPHDAYVKILQLRGPVRPDPIVISDILLVDEAQDMSHCQIEILKRTFDQWGGVVIVGDKNQKIYDFRGASDKLFDDTFIPSDRNFLLTQSFRFGERVAEVATSILRLKPIPDSVRNRTKPRLSGLKTLNDAVYWSSSNLGVPATLPADRPVVPSSLIWKADEPDRLGIDEDVATLGVAEPSSGGGDEAMQTDEELSGGSDSEIDQYDTEDSDSGGNPYGSGSASESPSRRRIPPIPISCARHTRIYRSNARLLRDAMVLALKYSQTNTTQNLFLKTAASLNKGALINLLTDAHRLFTGKRAQSTFLREYKSWEDLRQRVEAEGAAAANTQAGLVASLEGSLASPDWLDTVKSLEEQFAPREDDASIVLSTVHQAKGLEWDRVVLSDDFRPNLMSDSIRAPYFPQPYYQNEINLIYVAVSRAQKALYLSDMLVQWLALLDGYSRIEIDPRKDETDCSACSKGSAIFLRRRVRMPRQDPLTAPPAQVTEPYVYPTRCTACTASDWPARIYDDSAAAVDYRDTVAVIEQVINDDGAEIPQDTSEPANAGADEQTMAVESASGTRDDGLANQVLDLSSVQRECLWDMRLLAEKRALLAEMGCCSTALSTSD</sequence>
<evidence type="ECO:0000259" key="11">
    <source>
        <dbReference type="PROSITE" id="PS51198"/>
    </source>
</evidence>
<dbReference type="PROSITE" id="PS51198">
    <property type="entry name" value="UVRD_HELICASE_ATP_BIND"/>
    <property type="match status" value="1"/>
</dbReference>
<keyword evidence="4 9" id="KW-0067">ATP-binding</keyword>
<dbReference type="GO" id="GO:0043138">
    <property type="term" value="F:3'-5' DNA helicase activity"/>
    <property type="evidence" value="ECO:0007669"/>
    <property type="project" value="UniProtKB-EC"/>
</dbReference>
<dbReference type="GO" id="GO:0003677">
    <property type="term" value="F:DNA binding"/>
    <property type="evidence" value="ECO:0007669"/>
    <property type="project" value="InterPro"/>
</dbReference>
<feature type="compositionally biased region" description="Acidic residues" evidence="10">
    <location>
        <begin position="721"/>
        <end position="744"/>
    </location>
</feature>
<reference evidence="12" key="1">
    <citation type="journal article" date="2023" name="PhytoFront">
        <title>Draft Genome Resources of Seven Strains of Tilletia horrida, Causal Agent of Kernel Smut of Rice.</title>
        <authorList>
            <person name="Khanal S."/>
            <person name="Antony Babu S."/>
            <person name="Zhou X.G."/>
        </authorList>
    </citation>
    <scope>NUCLEOTIDE SEQUENCE</scope>
    <source>
        <strain evidence="12">TX6</strain>
    </source>
</reference>
<dbReference type="PANTHER" id="PTHR11070">
    <property type="entry name" value="UVRD / RECB / PCRA DNA HELICASE FAMILY MEMBER"/>
    <property type="match status" value="1"/>
</dbReference>
<evidence type="ECO:0000256" key="9">
    <source>
        <dbReference type="PROSITE-ProRule" id="PRU00560"/>
    </source>
</evidence>
<dbReference type="GO" id="GO:0000724">
    <property type="term" value="P:double-strand break repair via homologous recombination"/>
    <property type="evidence" value="ECO:0007669"/>
    <property type="project" value="TreeGrafter"/>
</dbReference>
<dbReference type="PANTHER" id="PTHR11070:SF30">
    <property type="entry name" value="F-BOX DNA HELICASE 1"/>
    <property type="match status" value="1"/>
</dbReference>
<dbReference type="InterPro" id="IPR014017">
    <property type="entry name" value="DNA_helicase_UvrD-like_C"/>
</dbReference>
<keyword evidence="13" id="KW-1185">Reference proteome</keyword>
<evidence type="ECO:0000256" key="3">
    <source>
        <dbReference type="ARBA" id="ARBA00022806"/>
    </source>
</evidence>
<dbReference type="Gene3D" id="3.40.50.300">
    <property type="entry name" value="P-loop containing nucleotide triphosphate hydrolases"/>
    <property type="match status" value="2"/>
</dbReference>
<keyword evidence="5" id="KW-0413">Isomerase</keyword>
<evidence type="ECO:0000256" key="4">
    <source>
        <dbReference type="ARBA" id="ARBA00022840"/>
    </source>
</evidence>
<evidence type="ECO:0000256" key="7">
    <source>
        <dbReference type="ARBA" id="ARBA00034808"/>
    </source>
</evidence>
<organism evidence="12 13">
    <name type="scientific">Tilletia horrida</name>
    <dbReference type="NCBI Taxonomy" id="155126"/>
    <lineage>
        <taxon>Eukaryota</taxon>
        <taxon>Fungi</taxon>
        <taxon>Dikarya</taxon>
        <taxon>Basidiomycota</taxon>
        <taxon>Ustilaginomycotina</taxon>
        <taxon>Exobasidiomycetes</taxon>
        <taxon>Tilletiales</taxon>
        <taxon>Tilletiaceae</taxon>
        <taxon>Tilletia</taxon>
    </lineage>
</organism>
<evidence type="ECO:0000313" key="13">
    <source>
        <dbReference type="Proteomes" id="UP001176517"/>
    </source>
</evidence>
<protein>
    <recommendedName>
        <fullName evidence="7">DNA 3'-5' helicase</fullName>
        <ecNumber evidence="7">5.6.2.4</ecNumber>
    </recommendedName>
</protein>
<evidence type="ECO:0000256" key="2">
    <source>
        <dbReference type="ARBA" id="ARBA00022801"/>
    </source>
</evidence>
<dbReference type="EMBL" id="JAPDMZ010000015">
    <property type="protein sequence ID" value="KAK0556479.1"/>
    <property type="molecule type" value="Genomic_DNA"/>
</dbReference>
<feature type="binding site" evidence="9">
    <location>
        <begin position="372"/>
        <end position="379"/>
    </location>
    <ligand>
        <name>ATP</name>
        <dbReference type="ChEBI" id="CHEBI:30616"/>
    </ligand>
</feature>
<dbReference type="Proteomes" id="UP001176517">
    <property type="component" value="Unassembled WGS sequence"/>
</dbReference>
<dbReference type="GO" id="GO:0016787">
    <property type="term" value="F:hydrolase activity"/>
    <property type="evidence" value="ECO:0007669"/>
    <property type="project" value="UniProtKB-UniRule"/>
</dbReference>
<comment type="caution">
    <text evidence="12">The sequence shown here is derived from an EMBL/GenBank/DDBJ whole genome shotgun (WGS) entry which is preliminary data.</text>
</comment>
<name>A0AAN6GTJ9_9BASI</name>
<comment type="catalytic activity">
    <reaction evidence="8">
        <text>ATP + H2O = ADP + phosphate + H(+)</text>
        <dbReference type="Rhea" id="RHEA:13065"/>
        <dbReference type="ChEBI" id="CHEBI:15377"/>
        <dbReference type="ChEBI" id="CHEBI:15378"/>
        <dbReference type="ChEBI" id="CHEBI:30616"/>
        <dbReference type="ChEBI" id="CHEBI:43474"/>
        <dbReference type="ChEBI" id="CHEBI:456216"/>
        <dbReference type="EC" id="5.6.2.4"/>
    </reaction>
</comment>
<evidence type="ECO:0000256" key="5">
    <source>
        <dbReference type="ARBA" id="ARBA00023235"/>
    </source>
</evidence>
<dbReference type="Pfam" id="PF13361">
    <property type="entry name" value="UvrD_C"/>
    <property type="match status" value="1"/>
</dbReference>
<comment type="catalytic activity">
    <reaction evidence="6">
        <text>Couples ATP hydrolysis with the unwinding of duplex DNA by translocating in the 3'-5' direction.</text>
        <dbReference type="EC" id="5.6.2.4"/>
    </reaction>
</comment>